<dbReference type="PANTHER" id="PTHR45700:SF2">
    <property type="entry name" value="UBIQUITIN-PROTEIN LIGASE E3C"/>
    <property type="match status" value="1"/>
</dbReference>
<dbReference type="Gene3D" id="3.30.2410.10">
    <property type="entry name" value="Hect, E3 ligase catalytic domain"/>
    <property type="match status" value="1"/>
</dbReference>
<dbReference type="OrthoDB" id="8068875at2759"/>
<evidence type="ECO:0000256" key="3">
    <source>
        <dbReference type="ARBA" id="ARBA00022679"/>
    </source>
</evidence>
<dbReference type="Proteomes" id="UP000242525">
    <property type="component" value="Unassembled WGS sequence"/>
</dbReference>
<feature type="domain" description="HECT" evidence="8">
    <location>
        <begin position="685"/>
        <end position="1043"/>
    </location>
</feature>
<protein>
    <recommendedName>
        <fullName evidence="2">HECT-type E3 ubiquitin transferase</fullName>
        <ecNumber evidence="2">2.3.2.26</ecNumber>
    </recommendedName>
</protein>
<dbReference type="EC" id="2.3.2.26" evidence="2"/>
<keyword evidence="3" id="KW-0808">Transferase</keyword>
<dbReference type="Pfam" id="PF00632">
    <property type="entry name" value="HECT"/>
    <property type="match status" value="1"/>
</dbReference>
<dbReference type="GO" id="GO:0061630">
    <property type="term" value="F:ubiquitin protein ligase activity"/>
    <property type="evidence" value="ECO:0007669"/>
    <property type="project" value="UniProtKB-EC"/>
</dbReference>
<evidence type="ECO:0000256" key="6">
    <source>
        <dbReference type="SAM" id="Coils"/>
    </source>
</evidence>
<accession>A0A0J9X6J0</accession>
<dbReference type="FunFam" id="3.30.2160.10:FF:000002">
    <property type="entry name" value="Putative Ubiquitin-protein ligase E3C"/>
    <property type="match status" value="1"/>
</dbReference>
<dbReference type="PROSITE" id="PS50237">
    <property type="entry name" value="HECT"/>
    <property type="match status" value="1"/>
</dbReference>
<gene>
    <name evidence="9" type="ORF">BN980_GECA03s01308g</name>
</gene>
<evidence type="ECO:0000256" key="5">
    <source>
        <dbReference type="PROSITE-ProRule" id="PRU00104"/>
    </source>
</evidence>
<evidence type="ECO:0000256" key="4">
    <source>
        <dbReference type="ARBA" id="ARBA00022786"/>
    </source>
</evidence>
<feature type="region of interest" description="Disordered" evidence="7">
    <location>
        <begin position="1"/>
        <end position="32"/>
    </location>
</feature>
<dbReference type="SMART" id="SM00119">
    <property type="entry name" value="HECTc"/>
    <property type="match status" value="1"/>
</dbReference>
<dbReference type="InterPro" id="IPR044611">
    <property type="entry name" value="E3A/B/C-like"/>
</dbReference>
<keyword evidence="10" id="KW-1185">Reference proteome</keyword>
<proteinExistence type="predicted"/>
<evidence type="ECO:0000256" key="7">
    <source>
        <dbReference type="SAM" id="MobiDB-lite"/>
    </source>
</evidence>
<dbReference type="SUPFAM" id="SSF56204">
    <property type="entry name" value="Hect, E3 ligase catalytic domain"/>
    <property type="match status" value="1"/>
</dbReference>
<organism evidence="9 10">
    <name type="scientific">Geotrichum candidum</name>
    <name type="common">Oospora lactis</name>
    <name type="synonym">Dipodascus geotrichum</name>
    <dbReference type="NCBI Taxonomy" id="1173061"/>
    <lineage>
        <taxon>Eukaryota</taxon>
        <taxon>Fungi</taxon>
        <taxon>Dikarya</taxon>
        <taxon>Ascomycota</taxon>
        <taxon>Saccharomycotina</taxon>
        <taxon>Dipodascomycetes</taxon>
        <taxon>Dipodascales</taxon>
        <taxon>Dipodascaceae</taxon>
        <taxon>Geotrichum</taxon>
    </lineage>
</organism>
<dbReference type="InterPro" id="IPR035983">
    <property type="entry name" value="Hect_E3_ubiquitin_ligase"/>
</dbReference>
<feature type="region of interest" description="Disordered" evidence="7">
    <location>
        <begin position="580"/>
        <end position="599"/>
    </location>
</feature>
<comment type="caution">
    <text evidence="9">The sequence shown here is derived from an EMBL/GenBank/DDBJ whole genome shotgun (WGS) entry which is preliminary data.</text>
</comment>
<evidence type="ECO:0000313" key="9">
    <source>
        <dbReference type="EMBL" id="CDO52403.1"/>
    </source>
</evidence>
<feature type="compositionally biased region" description="Acidic residues" evidence="7">
    <location>
        <begin position="585"/>
        <end position="599"/>
    </location>
</feature>
<keyword evidence="6" id="KW-0175">Coiled coil</keyword>
<dbReference type="GO" id="GO:0006511">
    <property type="term" value="P:ubiquitin-dependent protein catabolic process"/>
    <property type="evidence" value="ECO:0007669"/>
    <property type="project" value="TreeGrafter"/>
</dbReference>
<sequence length="1043" mass="119742">MFTSFNGQHRKVRTVNMAGGNRNGPGRLDSLVKKANLERERREKNRILDEQQARADQLRREQEAKELASAIKIQKFFRRWRTHRRYFEELEEEWEDNLTTNDEDDYDDEDEFKVFLVEFCYFFGRRYNGSEKNLDSLQRFSSIFRQQRQQLEGLDSVWSSVLVSTLSSVFSYKIEGETARKCQAIVLDLLVLFDSSVLPKSLLTVLSEFLEKTTQVDTTIIPHIQQLIASLSLKYPEEYYTKFLSTPTLLGLSENLLQIPHSTAQSIVAIALSKPPSSFIKDISCRLWHLANFVTATIPHFKNVTYDYLRAINVIIRDLNVSISSSKPKGSKPDPQIYYVTDKELLSAISLLYSRNFVNSMLEHMSTTLDVSFEVLASIFVSLEGLYPSKRQNLYISMTTTESSKSFPLVLWEFFERSQLYSLIGNKILSVNSILELSKTQTESMTQLLLIFELLVYWLAFTFDAEFHNIVSSRSSTYKKIVNLSKFLKYFCFSLIRNWPFSQTSSSSLNQPLNSIDPIIMAKMNKLKNNGILLMRQFYLRDSRRQFLETDFWLMTQQFDMNNFVNEVVSEEKKRLEAKKIHEDEASDSDSDSEAEDDGFDLTKSKRSAMLEKLGYRLYMLKQTPFFIPFNVRVRIFQELVALDRSLNQVASEFSFNVFGVPTKHHANIRRSNLLEDAFEGFDKLSEGFKSKIAVTFFNEYGPEMGIDGGGIMKEFLTSICSEAFQPTEDNEYDAANTKKGLFSVNKDHLLYPNPIFGVNSKYSALTPEEKKEGLRYIKFLGKIIGKCLYEGILVDVEFSLFFLQKLSGIIDNSFDDMYSLDPEVYNSLIKLYNYPGDVEELSLDFTISQKVGHGKYVTIPLVPDGQSIAVTNNNRLRYIHAVSQYKLNTVLTPQTRSFLSGMSTLISLDWFSMFNGPELQMLISGGSSRINISDLKAHTLIYDFPANDTTISDLWDILENDFTEEERRLFIKFVTSVPKAPLLGFGALVPNFAIRRASNDQNRLPTASTCVNLLKLPHYTSRAVLKKKLLDSIHAEAGFDLS</sequence>
<evidence type="ECO:0000259" key="8">
    <source>
        <dbReference type="PROSITE" id="PS50237"/>
    </source>
</evidence>
<keyword evidence="4 5" id="KW-0833">Ubl conjugation pathway</keyword>
<dbReference type="STRING" id="1173061.A0A0J9X6J0"/>
<dbReference type="CDD" id="cd00078">
    <property type="entry name" value="HECTc"/>
    <property type="match status" value="1"/>
</dbReference>
<dbReference type="GO" id="GO:0000209">
    <property type="term" value="P:protein polyubiquitination"/>
    <property type="evidence" value="ECO:0007669"/>
    <property type="project" value="InterPro"/>
</dbReference>
<evidence type="ECO:0000256" key="1">
    <source>
        <dbReference type="ARBA" id="ARBA00000885"/>
    </source>
</evidence>
<name>A0A0J9X6J0_GEOCN</name>
<dbReference type="EMBL" id="CCBN010000003">
    <property type="protein sequence ID" value="CDO52403.1"/>
    <property type="molecule type" value="Genomic_DNA"/>
</dbReference>
<reference evidence="9" key="1">
    <citation type="submission" date="2014-03" db="EMBL/GenBank/DDBJ databases">
        <authorList>
            <person name="Casaregola S."/>
        </authorList>
    </citation>
    <scope>NUCLEOTIDE SEQUENCE [LARGE SCALE GENOMIC DNA]</scope>
    <source>
        <strain evidence="9">CLIB 918</strain>
    </source>
</reference>
<evidence type="ECO:0000256" key="2">
    <source>
        <dbReference type="ARBA" id="ARBA00012485"/>
    </source>
</evidence>
<dbReference type="AlphaFoldDB" id="A0A0J9X6J0"/>
<dbReference type="PROSITE" id="PS50096">
    <property type="entry name" value="IQ"/>
    <property type="match status" value="1"/>
</dbReference>
<dbReference type="PANTHER" id="PTHR45700">
    <property type="entry name" value="UBIQUITIN-PROTEIN LIGASE E3C"/>
    <property type="match status" value="1"/>
</dbReference>
<dbReference type="Gene3D" id="3.30.2160.10">
    <property type="entry name" value="Hect, E3 ligase catalytic domain"/>
    <property type="match status" value="1"/>
</dbReference>
<dbReference type="InterPro" id="IPR000569">
    <property type="entry name" value="HECT_dom"/>
</dbReference>
<evidence type="ECO:0000313" key="10">
    <source>
        <dbReference type="Proteomes" id="UP000242525"/>
    </source>
</evidence>
<dbReference type="Gene3D" id="3.90.1750.10">
    <property type="entry name" value="Hect, E3 ligase catalytic domains"/>
    <property type="match status" value="1"/>
</dbReference>
<feature type="coiled-coil region" evidence="6">
    <location>
        <begin position="34"/>
        <end position="68"/>
    </location>
</feature>
<feature type="active site" description="Glycyl thioester intermediate" evidence="5">
    <location>
        <position position="1011"/>
    </location>
</feature>
<comment type="catalytic activity">
    <reaction evidence="1">
        <text>S-ubiquitinyl-[E2 ubiquitin-conjugating enzyme]-L-cysteine + [acceptor protein]-L-lysine = [E2 ubiquitin-conjugating enzyme]-L-cysteine + N(6)-ubiquitinyl-[acceptor protein]-L-lysine.</text>
        <dbReference type="EC" id="2.3.2.26"/>
    </reaction>
</comment>